<name>A0A9D4RQ05_DREPO</name>
<dbReference type="Proteomes" id="UP000828390">
    <property type="component" value="Unassembled WGS sequence"/>
</dbReference>
<dbReference type="AlphaFoldDB" id="A0A9D4RQ05"/>
<evidence type="ECO:0000313" key="2">
    <source>
        <dbReference type="EMBL" id="KAH3877156.1"/>
    </source>
</evidence>
<protein>
    <submittedName>
        <fullName evidence="2">Uncharacterized protein</fullName>
    </submittedName>
</protein>
<proteinExistence type="predicted"/>
<reference evidence="2" key="1">
    <citation type="journal article" date="2019" name="bioRxiv">
        <title>The Genome of the Zebra Mussel, Dreissena polymorpha: A Resource for Invasive Species Research.</title>
        <authorList>
            <person name="McCartney M.A."/>
            <person name="Auch B."/>
            <person name="Kono T."/>
            <person name="Mallez S."/>
            <person name="Zhang Y."/>
            <person name="Obille A."/>
            <person name="Becker A."/>
            <person name="Abrahante J.E."/>
            <person name="Garbe J."/>
            <person name="Badalamenti J.P."/>
            <person name="Herman A."/>
            <person name="Mangelson H."/>
            <person name="Liachko I."/>
            <person name="Sullivan S."/>
            <person name="Sone E.D."/>
            <person name="Koren S."/>
            <person name="Silverstein K.A.T."/>
            <person name="Beckman K.B."/>
            <person name="Gohl D.M."/>
        </authorList>
    </citation>
    <scope>NUCLEOTIDE SEQUENCE</scope>
    <source>
        <strain evidence="2">Duluth1</strain>
        <tissue evidence="2">Whole animal</tissue>
    </source>
</reference>
<organism evidence="2 3">
    <name type="scientific">Dreissena polymorpha</name>
    <name type="common">Zebra mussel</name>
    <name type="synonym">Mytilus polymorpha</name>
    <dbReference type="NCBI Taxonomy" id="45954"/>
    <lineage>
        <taxon>Eukaryota</taxon>
        <taxon>Metazoa</taxon>
        <taxon>Spiralia</taxon>
        <taxon>Lophotrochozoa</taxon>
        <taxon>Mollusca</taxon>
        <taxon>Bivalvia</taxon>
        <taxon>Autobranchia</taxon>
        <taxon>Heteroconchia</taxon>
        <taxon>Euheterodonta</taxon>
        <taxon>Imparidentia</taxon>
        <taxon>Neoheterodontei</taxon>
        <taxon>Myida</taxon>
        <taxon>Dreissenoidea</taxon>
        <taxon>Dreissenidae</taxon>
        <taxon>Dreissena</taxon>
    </lineage>
</organism>
<gene>
    <name evidence="2" type="ORF">DPMN_001013</name>
</gene>
<accession>A0A9D4RQ05</accession>
<keyword evidence="3" id="KW-1185">Reference proteome</keyword>
<evidence type="ECO:0000256" key="1">
    <source>
        <dbReference type="SAM" id="MobiDB-lite"/>
    </source>
</evidence>
<comment type="caution">
    <text evidence="2">The sequence shown here is derived from an EMBL/GenBank/DDBJ whole genome shotgun (WGS) entry which is preliminary data.</text>
</comment>
<dbReference type="EMBL" id="JAIWYP010000001">
    <property type="protein sequence ID" value="KAH3877156.1"/>
    <property type="molecule type" value="Genomic_DNA"/>
</dbReference>
<sequence>MPEKYCYDVAVFSYMMNFLGAKGFIIEEIGLKYTCNFLWGKCYCAHYNRDSYPDGFAGPFFLTSAYIDSSYLEDLEIQILIDQADYSIRRGETTHMLHVLTHRSNSRQQQRRGNVNLPKPQRQVNYC</sequence>
<evidence type="ECO:0000313" key="3">
    <source>
        <dbReference type="Proteomes" id="UP000828390"/>
    </source>
</evidence>
<reference evidence="2" key="2">
    <citation type="submission" date="2020-11" db="EMBL/GenBank/DDBJ databases">
        <authorList>
            <person name="McCartney M.A."/>
            <person name="Auch B."/>
            <person name="Kono T."/>
            <person name="Mallez S."/>
            <person name="Becker A."/>
            <person name="Gohl D.M."/>
            <person name="Silverstein K.A.T."/>
            <person name="Koren S."/>
            <person name="Bechman K.B."/>
            <person name="Herman A."/>
            <person name="Abrahante J.E."/>
            <person name="Garbe J."/>
        </authorList>
    </citation>
    <scope>NUCLEOTIDE SEQUENCE</scope>
    <source>
        <strain evidence="2">Duluth1</strain>
        <tissue evidence="2">Whole animal</tissue>
    </source>
</reference>
<feature type="region of interest" description="Disordered" evidence="1">
    <location>
        <begin position="104"/>
        <end position="127"/>
    </location>
</feature>